<organism evidence="1 2">
    <name type="scientific">Lachancea dasiensis</name>
    <dbReference type="NCBI Taxonomy" id="1072105"/>
    <lineage>
        <taxon>Eukaryota</taxon>
        <taxon>Fungi</taxon>
        <taxon>Dikarya</taxon>
        <taxon>Ascomycota</taxon>
        <taxon>Saccharomycotina</taxon>
        <taxon>Saccharomycetes</taxon>
        <taxon>Saccharomycetales</taxon>
        <taxon>Saccharomycetaceae</taxon>
        <taxon>Lachancea</taxon>
    </lineage>
</organism>
<evidence type="ECO:0000313" key="1">
    <source>
        <dbReference type="EMBL" id="SCU96540.1"/>
    </source>
</evidence>
<dbReference type="EMBL" id="LT598461">
    <property type="protein sequence ID" value="SCU96540.1"/>
    <property type="molecule type" value="Genomic_DNA"/>
</dbReference>
<dbReference type="AlphaFoldDB" id="A0A1G4JZ79"/>
<gene>
    <name evidence="1" type="ORF">LADA_0H01464G</name>
</gene>
<proteinExistence type="predicted"/>
<keyword evidence="2" id="KW-1185">Reference proteome</keyword>
<reference evidence="1 2" key="1">
    <citation type="submission" date="2016-03" db="EMBL/GenBank/DDBJ databases">
        <authorList>
            <person name="Devillers H."/>
        </authorList>
    </citation>
    <scope>NUCLEOTIDE SEQUENCE [LARGE SCALE GENOMIC DNA]</scope>
    <source>
        <strain evidence="1">CBS 10888</strain>
    </source>
</reference>
<accession>A0A1G4JZ79</accession>
<evidence type="ECO:0000313" key="2">
    <source>
        <dbReference type="Proteomes" id="UP000190274"/>
    </source>
</evidence>
<name>A0A1G4JZ79_9SACH</name>
<dbReference type="Proteomes" id="UP000190274">
    <property type="component" value="Chromosome H"/>
</dbReference>
<protein>
    <submittedName>
        <fullName evidence="1">LADA_0H01464g1_1</fullName>
    </submittedName>
</protein>
<sequence>MAGRRTILLSQRYSTDRTTDNPAITALQGHRSNAPQEHRSNAPTVTCCQRHHSRTQPGYAWQRLAMPMCSVYPPLCPASVPSTTTPIFRFFCLPHAAKPFHVHSMQVSLHQEFSTFFSALGQGRAGPRWAHLVPLRRWTVASASAQKSVV</sequence>